<dbReference type="OrthoDB" id="3232438at2759"/>
<dbReference type="EMBL" id="AYKW01000001">
    <property type="protein sequence ID" value="PIL37661.1"/>
    <property type="molecule type" value="Genomic_DNA"/>
</dbReference>
<accession>A0A2G8SV71</accession>
<evidence type="ECO:0000313" key="2">
    <source>
        <dbReference type="Proteomes" id="UP000230002"/>
    </source>
</evidence>
<dbReference type="Pfam" id="PF18759">
    <property type="entry name" value="Plavaka"/>
    <property type="match status" value="1"/>
</dbReference>
<protein>
    <submittedName>
        <fullName evidence="1">Uncharacterized protein</fullName>
    </submittedName>
</protein>
<sequence>MSGRSEQGVRVQQGRALLQRQEMHVRSVTAARASRLATSNPNPWSPSLGVDIDTEGFSIVLQLAVLAVSMVYCCRSAFVTPGGRRGAAWCCAGVYLIQHVSGEDAHGFSRATLYVHGKILLAYLPTSKLEHITNKAARCRTLANLFHACLRRALAPLASAGVDGIKLVRGDGVKHRGHPILAVYVGDYPEQLLVTGCKNSECPKCSVPHADLGAETDTSRALRDLGKVLDALATLDDGPRAYTRACHEAGIKPIFHPYWEDLPFANIFLAITPDLLHQLYQGVVKHLIAWLKEAYGMTELDARCRQLPQNYSLRHFSNGISKLSRVTGKEHQDICRILLGLITGLSPQNGVSPARIECSTRALLDFLYYAAYPTHTAGTLKLLDDALWRFHANKAVFVDLGIREHFKLPKLHFLDHYRECIEMFGSTDNYDTQHSERLHIDFAKDAFRTTNGKDELSQMTIWMERKEKIEHHEEYINWHLQQDEAARAMLEALSVTFEELAEHYGASFFRDALKRFVVEHNSAVTLMHAQVERASAAIYFPFSKVLVWHRVKFWISDPYDVTKHIDPIKDTAHIRPARKGKYGVHVPGRFDTVLVNDSSGGVVGIKGYRVAQLFSPAQLAHSPLFSLT</sequence>
<dbReference type="Proteomes" id="UP000230002">
    <property type="component" value="Unassembled WGS sequence"/>
</dbReference>
<dbReference type="InterPro" id="IPR041078">
    <property type="entry name" value="Plavaka"/>
</dbReference>
<reference evidence="1 2" key="1">
    <citation type="journal article" date="2015" name="Sci. Rep.">
        <title>Chromosome-level genome map provides insights into diverse defense mechanisms in the medicinal fungus Ganoderma sinense.</title>
        <authorList>
            <person name="Zhu Y."/>
            <person name="Xu J."/>
            <person name="Sun C."/>
            <person name="Zhou S."/>
            <person name="Xu H."/>
            <person name="Nelson D.R."/>
            <person name="Qian J."/>
            <person name="Song J."/>
            <person name="Luo H."/>
            <person name="Xiang L."/>
            <person name="Li Y."/>
            <person name="Xu Z."/>
            <person name="Ji A."/>
            <person name="Wang L."/>
            <person name="Lu S."/>
            <person name="Hayward A."/>
            <person name="Sun W."/>
            <person name="Li X."/>
            <person name="Schwartz D.C."/>
            <person name="Wang Y."/>
            <person name="Chen S."/>
        </authorList>
    </citation>
    <scope>NUCLEOTIDE SEQUENCE [LARGE SCALE GENOMIC DNA]</scope>
    <source>
        <strain evidence="1 2">ZZ0214-1</strain>
    </source>
</reference>
<organism evidence="1 2">
    <name type="scientific">Ganoderma sinense ZZ0214-1</name>
    <dbReference type="NCBI Taxonomy" id="1077348"/>
    <lineage>
        <taxon>Eukaryota</taxon>
        <taxon>Fungi</taxon>
        <taxon>Dikarya</taxon>
        <taxon>Basidiomycota</taxon>
        <taxon>Agaricomycotina</taxon>
        <taxon>Agaricomycetes</taxon>
        <taxon>Polyporales</taxon>
        <taxon>Polyporaceae</taxon>
        <taxon>Ganoderma</taxon>
    </lineage>
</organism>
<name>A0A2G8SV71_9APHY</name>
<keyword evidence="2" id="KW-1185">Reference proteome</keyword>
<gene>
    <name evidence="1" type="ORF">GSI_01355</name>
</gene>
<comment type="caution">
    <text evidence="1">The sequence shown here is derived from an EMBL/GenBank/DDBJ whole genome shotgun (WGS) entry which is preliminary data.</text>
</comment>
<evidence type="ECO:0000313" key="1">
    <source>
        <dbReference type="EMBL" id="PIL37661.1"/>
    </source>
</evidence>
<dbReference type="AlphaFoldDB" id="A0A2G8SV71"/>
<proteinExistence type="predicted"/>